<sequence length="488" mass="55434">MRPLGLFRHGGLCRINYCTHKAYEEIPGPHPLPLVGNALLFSPLGLYNIPRLLDGFADLHRRYGEIVKLKMGNTPSVLLFNPNDIQAMFDHEGKFPQRPTFDALKDYRKRKYQTVGIVPDNGEEWYKMRQNVQILLKLKTVHSYWNRQQAVAEEFSASLLSKTNANGIIKDFVQHAFQYSLEAIGVICYGKRLNCLSANLQECDAIVKANIQFLKALGETFHQPPWWKLWRTKAYKIIESTQDLMMTNAIKYLEEARQKFKQNPAVFLEEDPILCHLLENDNLSATEKNLLVTEIFQGGIDATGTVVTMMLYELARNLPIQAAVYDDLIEKKLRPGYAPPLLRACLKETLRLHPTAGGTSRIINSDAILSGYRVPKGTLVVGVTPIISRMERYFSNPLQFNPWRFIDKKELPHPYASVPFGHGARMCPGRRIAEQEILLCVAEGERIAEITSVSQPSQKFYQHLNMQARLELATSALLAIITTLISTH</sequence>
<evidence type="ECO:0000313" key="11">
    <source>
        <dbReference type="Proteomes" id="UP000820818"/>
    </source>
</evidence>
<dbReference type="PROSITE" id="PS00086">
    <property type="entry name" value="CYTOCHROME_P450"/>
    <property type="match status" value="1"/>
</dbReference>
<dbReference type="PANTHER" id="PTHR24279">
    <property type="entry name" value="CYTOCHROME P450"/>
    <property type="match status" value="1"/>
</dbReference>
<evidence type="ECO:0000256" key="4">
    <source>
        <dbReference type="ARBA" id="ARBA00022723"/>
    </source>
</evidence>
<evidence type="ECO:0000256" key="8">
    <source>
        <dbReference type="PIRSR" id="PIRSR602401-1"/>
    </source>
</evidence>
<dbReference type="PRINTS" id="PR00463">
    <property type="entry name" value="EP450I"/>
</dbReference>
<dbReference type="EMBL" id="WJBH02000010">
    <property type="protein sequence ID" value="KAI9552389.1"/>
    <property type="molecule type" value="Genomic_DNA"/>
</dbReference>
<evidence type="ECO:0000313" key="10">
    <source>
        <dbReference type="EMBL" id="KAI9552389.1"/>
    </source>
</evidence>
<dbReference type="Proteomes" id="UP000820818">
    <property type="component" value="Linkage Group LG10"/>
</dbReference>
<feature type="binding site" description="axial binding residue" evidence="8">
    <location>
        <position position="427"/>
    </location>
    <ligand>
        <name>heme</name>
        <dbReference type="ChEBI" id="CHEBI:30413"/>
    </ligand>
    <ligandPart>
        <name>Fe</name>
        <dbReference type="ChEBI" id="CHEBI:18248"/>
    </ligandPart>
</feature>
<dbReference type="Gene3D" id="1.10.630.10">
    <property type="entry name" value="Cytochrome P450"/>
    <property type="match status" value="1"/>
</dbReference>
<dbReference type="InterPro" id="IPR036396">
    <property type="entry name" value="Cyt_P450_sf"/>
</dbReference>
<keyword evidence="5 9" id="KW-0560">Oxidoreductase</keyword>
<dbReference type="GO" id="GO:0016705">
    <property type="term" value="F:oxidoreductase activity, acting on paired donors, with incorporation or reduction of molecular oxygen"/>
    <property type="evidence" value="ECO:0007669"/>
    <property type="project" value="InterPro"/>
</dbReference>
<dbReference type="SUPFAM" id="SSF48264">
    <property type="entry name" value="Cytochrome P450"/>
    <property type="match status" value="1"/>
</dbReference>
<accession>A0AAD5PPT6</accession>
<dbReference type="AlphaFoldDB" id="A0AAD5PPT6"/>
<dbReference type="GO" id="GO:0004497">
    <property type="term" value="F:monooxygenase activity"/>
    <property type="evidence" value="ECO:0007669"/>
    <property type="project" value="UniProtKB-KW"/>
</dbReference>
<dbReference type="Pfam" id="PF00067">
    <property type="entry name" value="p450"/>
    <property type="match status" value="1"/>
</dbReference>
<proteinExistence type="inferred from homology"/>
<dbReference type="InterPro" id="IPR050479">
    <property type="entry name" value="CYP11_CYP27_families"/>
</dbReference>
<dbReference type="InterPro" id="IPR001128">
    <property type="entry name" value="Cyt_P450"/>
</dbReference>
<keyword evidence="7 9" id="KW-0503">Monooxygenase</keyword>
<protein>
    <submittedName>
        <fullName evidence="10">Uncharacterized protein</fullName>
    </submittedName>
</protein>
<dbReference type="CDD" id="cd11054">
    <property type="entry name" value="CYP24A1-like"/>
    <property type="match status" value="1"/>
</dbReference>
<dbReference type="GO" id="GO:0020037">
    <property type="term" value="F:heme binding"/>
    <property type="evidence" value="ECO:0007669"/>
    <property type="project" value="InterPro"/>
</dbReference>
<keyword evidence="6 8" id="KW-0408">Iron</keyword>
<dbReference type="InterPro" id="IPR002401">
    <property type="entry name" value="Cyt_P450_E_grp-I"/>
</dbReference>
<keyword evidence="4 8" id="KW-0479">Metal-binding</keyword>
<dbReference type="PRINTS" id="PR00385">
    <property type="entry name" value="P450"/>
</dbReference>
<keyword evidence="3 8" id="KW-0349">Heme</keyword>
<dbReference type="GO" id="GO:0005506">
    <property type="term" value="F:iron ion binding"/>
    <property type="evidence" value="ECO:0007669"/>
    <property type="project" value="InterPro"/>
</dbReference>
<comment type="caution">
    <text evidence="10">The sequence shown here is derived from an EMBL/GenBank/DDBJ whole genome shotgun (WGS) entry which is preliminary data.</text>
</comment>
<dbReference type="PANTHER" id="PTHR24279:SF120">
    <property type="entry name" value="CYTOCHROME P450"/>
    <property type="match status" value="1"/>
</dbReference>
<evidence type="ECO:0000256" key="7">
    <source>
        <dbReference type="ARBA" id="ARBA00023033"/>
    </source>
</evidence>
<reference evidence="10 11" key="1">
    <citation type="submission" date="2022-05" db="EMBL/GenBank/DDBJ databases">
        <title>A multi-omics perspective on studying reproductive biology in Daphnia sinensis.</title>
        <authorList>
            <person name="Jia J."/>
        </authorList>
    </citation>
    <scope>NUCLEOTIDE SEQUENCE [LARGE SCALE GENOMIC DNA]</scope>
    <source>
        <strain evidence="10 11">WSL</strain>
    </source>
</reference>
<dbReference type="InterPro" id="IPR017972">
    <property type="entry name" value="Cyt_P450_CS"/>
</dbReference>
<evidence type="ECO:0000256" key="1">
    <source>
        <dbReference type="ARBA" id="ARBA00001971"/>
    </source>
</evidence>
<organism evidence="10 11">
    <name type="scientific">Daphnia sinensis</name>
    <dbReference type="NCBI Taxonomy" id="1820382"/>
    <lineage>
        <taxon>Eukaryota</taxon>
        <taxon>Metazoa</taxon>
        <taxon>Ecdysozoa</taxon>
        <taxon>Arthropoda</taxon>
        <taxon>Crustacea</taxon>
        <taxon>Branchiopoda</taxon>
        <taxon>Diplostraca</taxon>
        <taxon>Cladocera</taxon>
        <taxon>Anomopoda</taxon>
        <taxon>Daphniidae</taxon>
        <taxon>Daphnia</taxon>
        <taxon>Daphnia similis group</taxon>
    </lineage>
</organism>
<comment type="similarity">
    <text evidence="2 9">Belongs to the cytochrome P450 family.</text>
</comment>
<comment type="cofactor">
    <cofactor evidence="1 8">
        <name>heme</name>
        <dbReference type="ChEBI" id="CHEBI:30413"/>
    </cofactor>
</comment>
<evidence type="ECO:0000256" key="5">
    <source>
        <dbReference type="ARBA" id="ARBA00023002"/>
    </source>
</evidence>
<gene>
    <name evidence="10" type="ORF">GHT06_022755</name>
</gene>
<name>A0AAD5PPT6_9CRUS</name>
<keyword evidence="11" id="KW-1185">Reference proteome</keyword>
<evidence type="ECO:0000256" key="6">
    <source>
        <dbReference type="ARBA" id="ARBA00023004"/>
    </source>
</evidence>
<evidence type="ECO:0000256" key="3">
    <source>
        <dbReference type="ARBA" id="ARBA00022617"/>
    </source>
</evidence>
<evidence type="ECO:0000256" key="9">
    <source>
        <dbReference type="RuleBase" id="RU000461"/>
    </source>
</evidence>
<evidence type="ECO:0000256" key="2">
    <source>
        <dbReference type="ARBA" id="ARBA00010617"/>
    </source>
</evidence>